<keyword evidence="2" id="KW-1185">Reference proteome</keyword>
<dbReference type="Proteomes" id="UP001603857">
    <property type="component" value="Unassembled WGS sequence"/>
</dbReference>
<evidence type="ECO:0000313" key="2">
    <source>
        <dbReference type="Proteomes" id="UP001603857"/>
    </source>
</evidence>
<organism evidence="1 2">
    <name type="scientific">Flemingia macrophylla</name>
    <dbReference type="NCBI Taxonomy" id="520843"/>
    <lineage>
        <taxon>Eukaryota</taxon>
        <taxon>Viridiplantae</taxon>
        <taxon>Streptophyta</taxon>
        <taxon>Embryophyta</taxon>
        <taxon>Tracheophyta</taxon>
        <taxon>Spermatophyta</taxon>
        <taxon>Magnoliopsida</taxon>
        <taxon>eudicotyledons</taxon>
        <taxon>Gunneridae</taxon>
        <taxon>Pentapetalae</taxon>
        <taxon>rosids</taxon>
        <taxon>fabids</taxon>
        <taxon>Fabales</taxon>
        <taxon>Fabaceae</taxon>
        <taxon>Papilionoideae</taxon>
        <taxon>50 kb inversion clade</taxon>
        <taxon>NPAAA clade</taxon>
        <taxon>indigoferoid/millettioid clade</taxon>
        <taxon>Phaseoleae</taxon>
        <taxon>Flemingia</taxon>
    </lineage>
</organism>
<evidence type="ECO:0000313" key="1">
    <source>
        <dbReference type="EMBL" id="KAL2322705.1"/>
    </source>
</evidence>
<proteinExistence type="predicted"/>
<accession>A0ABD1LGP2</accession>
<comment type="caution">
    <text evidence="1">The sequence shown here is derived from an EMBL/GenBank/DDBJ whole genome shotgun (WGS) entry which is preliminary data.</text>
</comment>
<protein>
    <submittedName>
        <fullName evidence="1">Uncharacterized protein</fullName>
    </submittedName>
</protein>
<dbReference type="EMBL" id="JBGMDY010000009">
    <property type="protein sequence ID" value="KAL2322705.1"/>
    <property type="molecule type" value="Genomic_DNA"/>
</dbReference>
<gene>
    <name evidence="1" type="ORF">Fmac_027084</name>
</gene>
<name>A0ABD1LGP2_9FABA</name>
<dbReference type="AlphaFoldDB" id="A0ABD1LGP2"/>
<reference evidence="1 2" key="1">
    <citation type="submission" date="2024-08" db="EMBL/GenBank/DDBJ databases">
        <title>Insights into the chromosomal genome structure of Flemingia macrophylla.</title>
        <authorList>
            <person name="Ding Y."/>
            <person name="Zhao Y."/>
            <person name="Bi W."/>
            <person name="Wu M."/>
            <person name="Zhao G."/>
            <person name="Gong Y."/>
            <person name="Li W."/>
            <person name="Zhang P."/>
        </authorList>
    </citation>
    <scope>NUCLEOTIDE SEQUENCE [LARGE SCALE GENOMIC DNA]</scope>
    <source>
        <strain evidence="1">DYQJB</strain>
        <tissue evidence="1">Leaf</tissue>
    </source>
</reference>
<sequence>MSFPMVIPLRVVTTWHCSFGFGCVLAEKLEFLCSDSCFAICPTCISRFLIVASEFFKWVEVV</sequence>